<dbReference type="EMBL" id="CP020100">
    <property type="protein sequence ID" value="AQZ94214.1"/>
    <property type="molecule type" value="Genomic_DNA"/>
</dbReference>
<keyword evidence="6" id="KW-0472">Membrane</keyword>
<evidence type="ECO:0000259" key="10">
    <source>
        <dbReference type="PROSITE" id="PS50887"/>
    </source>
</evidence>
<dbReference type="GO" id="GO:0071732">
    <property type="term" value="P:cellular response to nitric oxide"/>
    <property type="evidence" value="ECO:0007669"/>
    <property type="project" value="UniProtKB-ARBA"/>
</dbReference>
<dbReference type="InterPro" id="IPR029787">
    <property type="entry name" value="Nucleotide_cyclase"/>
</dbReference>
<dbReference type="AlphaFoldDB" id="A0A1V0B360"/>
<dbReference type="InterPro" id="IPR043128">
    <property type="entry name" value="Rev_trsase/Diguanyl_cyclase"/>
</dbReference>
<dbReference type="InterPro" id="IPR000014">
    <property type="entry name" value="PAS"/>
</dbReference>
<evidence type="ECO:0000256" key="5">
    <source>
        <dbReference type="ARBA" id="ARBA00051114"/>
    </source>
</evidence>
<dbReference type="NCBIfam" id="TIGR00254">
    <property type="entry name" value="GGDEF"/>
    <property type="match status" value="1"/>
</dbReference>
<dbReference type="STRING" id="1931241.BVH74_05355"/>
<proteinExistence type="predicted"/>
<dbReference type="InterPro" id="IPR000160">
    <property type="entry name" value="GGDEF_dom"/>
</dbReference>
<dbReference type="CDD" id="cd01948">
    <property type="entry name" value="EAL"/>
    <property type="match status" value="1"/>
</dbReference>
<dbReference type="SUPFAM" id="SSF55073">
    <property type="entry name" value="Nucleotide cyclase"/>
    <property type="match status" value="1"/>
</dbReference>
<dbReference type="InterPro" id="IPR000700">
    <property type="entry name" value="PAS-assoc_C"/>
</dbReference>
<dbReference type="SUPFAM" id="SSF55785">
    <property type="entry name" value="PYP-like sensor domain (PAS domain)"/>
    <property type="match status" value="2"/>
</dbReference>
<feature type="domain" description="PAC" evidence="8">
    <location>
        <begin position="275"/>
        <end position="329"/>
    </location>
</feature>
<dbReference type="KEGG" id="ppha:BVH74_05355"/>
<dbReference type="SMART" id="SM00086">
    <property type="entry name" value="PAC"/>
    <property type="match status" value="2"/>
</dbReference>
<keyword evidence="4" id="KW-0973">c-di-GMP</keyword>
<dbReference type="InterPro" id="IPR001633">
    <property type="entry name" value="EAL_dom"/>
</dbReference>
<dbReference type="Pfam" id="PF08447">
    <property type="entry name" value="PAS_3"/>
    <property type="match status" value="1"/>
</dbReference>
<dbReference type="Pfam" id="PF00563">
    <property type="entry name" value="EAL"/>
    <property type="match status" value="1"/>
</dbReference>
<keyword evidence="6" id="KW-1133">Transmembrane helix</keyword>
<feature type="transmembrane region" description="Helical" evidence="6">
    <location>
        <begin position="7"/>
        <end position="24"/>
    </location>
</feature>
<dbReference type="EC" id="3.1.4.52" evidence="3"/>
<dbReference type="GO" id="GO:0005886">
    <property type="term" value="C:plasma membrane"/>
    <property type="evidence" value="ECO:0007669"/>
    <property type="project" value="UniProtKB-SubCell"/>
</dbReference>
<dbReference type="PROSITE" id="PS50113">
    <property type="entry name" value="PAC"/>
    <property type="match status" value="2"/>
</dbReference>
<dbReference type="GO" id="GO:0071111">
    <property type="term" value="F:cyclic-guanylate-specific phosphodiesterase activity"/>
    <property type="evidence" value="ECO:0007669"/>
    <property type="project" value="UniProtKB-EC"/>
</dbReference>
<evidence type="ECO:0000256" key="2">
    <source>
        <dbReference type="ARBA" id="ARBA00004533"/>
    </source>
</evidence>
<dbReference type="InterPro" id="IPR013655">
    <property type="entry name" value="PAS_fold_3"/>
</dbReference>
<dbReference type="PROSITE" id="PS50112">
    <property type="entry name" value="PAS"/>
    <property type="match status" value="1"/>
</dbReference>
<dbReference type="Pfam" id="PF13426">
    <property type="entry name" value="PAS_9"/>
    <property type="match status" value="1"/>
</dbReference>
<evidence type="ECO:0000259" key="9">
    <source>
        <dbReference type="PROSITE" id="PS50883"/>
    </source>
</evidence>
<dbReference type="PROSITE" id="PS50883">
    <property type="entry name" value="EAL"/>
    <property type="match status" value="1"/>
</dbReference>
<dbReference type="SMART" id="SM00052">
    <property type="entry name" value="EAL"/>
    <property type="match status" value="1"/>
</dbReference>
<keyword evidence="12" id="KW-1185">Reference proteome</keyword>
<evidence type="ECO:0000259" key="8">
    <source>
        <dbReference type="PROSITE" id="PS50113"/>
    </source>
</evidence>
<dbReference type="PANTHER" id="PTHR44757:SF2">
    <property type="entry name" value="BIOFILM ARCHITECTURE MAINTENANCE PROTEIN MBAA"/>
    <property type="match status" value="1"/>
</dbReference>
<dbReference type="SUPFAM" id="SSF141868">
    <property type="entry name" value="EAL domain-like"/>
    <property type="match status" value="1"/>
</dbReference>
<dbReference type="SMART" id="SM00267">
    <property type="entry name" value="GGDEF"/>
    <property type="match status" value="1"/>
</dbReference>
<gene>
    <name evidence="11" type="ORF">BVH74_05355</name>
</gene>
<dbReference type="RefSeq" id="WP_080049068.1">
    <property type="nucleotide sequence ID" value="NZ_CP020100.1"/>
</dbReference>
<comment type="catalytic activity">
    <reaction evidence="5">
        <text>3',3'-c-di-GMP + H2O = 5'-phosphoguanylyl(3'-&gt;5')guanosine + H(+)</text>
        <dbReference type="Rhea" id="RHEA:24902"/>
        <dbReference type="ChEBI" id="CHEBI:15377"/>
        <dbReference type="ChEBI" id="CHEBI:15378"/>
        <dbReference type="ChEBI" id="CHEBI:58754"/>
        <dbReference type="ChEBI" id="CHEBI:58805"/>
        <dbReference type="EC" id="3.1.4.52"/>
    </reaction>
    <physiologicalReaction direction="left-to-right" evidence="5">
        <dbReference type="Rhea" id="RHEA:24903"/>
    </physiologicalReaction>
</comment>
<dbReference type="InterPro" id="IPR035965">
    <property type="entry name" value="PAS-like_dom_sf"/>
</dbReference>
<keyword evidence="6" id="KW-0812">Transmembrane</keyword>
<evidence type="ECO:0000313" key="11">
    <source>
        <dbReference type="EMBL" id="AQZ94214.1"/>
    </source>
</evidence>
<dbReference type="InterPro" id="IPR052155">
    <property type="entry name" value="Biofilm_reg_signaling"/>
</dbReference>
<dbReference type="FunFam" id="3.30.70.270:FF:000001">
    <property type="entry name" value="Diguanylate cyclase domain protein"/>
    <property type="match status" value="1"/>
</dbReference>
<dbReference type="Proteomes" id="UP000243488">
    <property type="component" value="Chromosome"/>
</dbReference>
<protein>
    <recommendedName>
        <fullName evidence="3">cyclic-guanylate-specific phosphodiesterase</fullName>
        <ecNumber evidence="3">3.1.4.52</ecNumber>
    </recommendedName>
</protein>
<comment type="cofactor">
    <cofactor evidence="1">
        <name>Mg(2+)</name>
        <dbReference type="ChEBI" id="CHEBI:18420"/>
    </cofactor>
</comment>
<name>A0A1V0B360_9GAMM</name>
<dbReference type="InterPro" id="IPR035919">
    <property type="entry name" value="EAL_sf"/>
</dbReference>
<evidence type="ECO:0000313" key="12">
    <source>
        <dbReference type="Proteomes" id="UP000243488"/>
    </source>
</evidence>
<dbReference type="NCBIfam" id="TIGR00229">
    <property type="entry name" value="sensory_box"/>
    <property type="match status" value="2"/>
</dbReference>
<dbReference type="PANTHER" id="PTHR44757">
    <property type="entry name" value="DIGUANYLATE CYCLASE DGCP"/>
    <property type="match status" value="1"/>
</dbReference>
<dbReference type="PROSITE" id="PS50887">
    <property type="entry name" value="GGDEF"/>
    <property type="match status" value="1"/>
</dbReference>
<feature type="transmembrane region" description="Helical" evidence="6">
    <location>
        <begin position="44"/>
        <end position="62"/>
    </location>
</feature>
<comment type="subcellular location">
    <subcellularLocation>
        <location evidence="2">Cell inner membrane</location>
    </subcellularLocation>
</comment>
<sequence length="760" mass="86113">MTSTRSAWHITLIYLGVSVLWILFSDQALVILGLDEQTQQRLQTYKGLVFVSFTATLIFFVVRGHLRRLQQQGRALLRSEERFDLALSGSNDGVWDWDFEIGQGFFSSRCKAIIGYPVDAQLDVRQAWLKRLHPSDRKAALTALREHLLGDTPRYNHTHRIRHGEGHFIWIQASGRAIRDERGLPQRIVGIVRDVSELKNNEERLRQAAVVFDNTKEGVVVTDAHNRILNVNHAFCRITGYSRDQVLGQNPGLLKSGWHNDSFYQEMWTQLQATGSWQGEIWNRRKNSEIYPQWQTINAVYDSDGRLTHYVAVFADLSQLKRSQQEIDFLAHHDPLTRLPNRLLIMERLNNAVLRARRHNHRLGLISIDLDRFKNVNDSLGHSAGDELLRIAAERMTALCREEDTLARLGGDEFVMLVDQLEQVEELAVIAQRIQQAYTRPFDIAGQRIHISVSLGLSVFPDDCQDAGDLLKNADTAVSQAKNSGRNSYAFYTQALTERARRQLALESNLHQALAQQQLRVYYQPLIELHSGRLSGFEALVRWQHPELGMVAPDEFLPVAQRAGLMGLIDEYVLSQACRQMRTWLDAGYQLGTMAVNMSGYWLERGQVLGSVEQALHEAGLAADYLELEVTESEIMQHGEQCIELLDALRQRGVRLSIDDFGTGYSSLLRLKRLPVNKLKIDRGFIVDLPGDSNDSAIARAIIALAQSLQLQVTAEGIETEAQQTLLRELGCDIGQGYFFSRPLPAQQLQGLLQGTRIEA</sequence>
<dbReference type="Pfam" id="PF00990">
    <property type="entry name" value="GGDEF"/>
    <property type="match status" value="1"/>
</dbReference>
<dbReference type="FunFam" id="3.20.20.450:FF:000001">
    <property type="entry name" value="Cyclic di-GMP phosphodiesterase yahA"/>
    <property type="match status" value="1"/>
</dbReference>
<evidence type="ECO:0000256" key="3">
    <source>
        <dbReference type="ARBA" id="ARBA00012282"/>
    </source>
</evidence>
<dbReference type="InterPro" id="IPR001610">
    <property type="entry name" value="PAC"/>
</dbReference>
<organism evidence="11 12">
    <name type="scientific">Halopseudomonas phragmitis</name>
    <dbReference type="NCBI Taxonomy" id="1931241"/>
    <lineage>
        <taxon>Bacteria</taxon>
        <taxon>Pseudomonadati</taxon>
        <taxon>Pseudomonadota</taxon>
        <taxon>Gammaproteobacteria</taxon>
        <taxon>Pseudomonadales</taxon>
        <taxon>Pseudomonadaceae</taxon>
        <taxon>Halopseudomonas</taxon>
    </lineage>
</organism>
<dbReference type="Gene3D" id="3.30.450.20">
    <property type="entry name" value="PAS domain"/>
    <property type="match status" value="2"/>
</dbReference>
<dbReference type="Gene3D" id="3.20.20.450">
    <property type="entry name" value="EAL domain"/>
    <property type="match status" value="1"/>
</dbReference>
<dbReference type="CDD" id="cd01949">
    <property type="entry name" value="GGDEF"/>
    <property type="match status" value="1"/>
</dbReference>
<feature type="domain" description="EAL" evidence="9">
    <location>
        <begin position="503"/>
        <end position="757"/>
    </location>
</feature>
<feature type="domain" description="GGDEF" evidence="10">
    <location>
        <begin position="361"/>
        <end position="494"/>
    </location>
</feature>
<dbReference type="CDD" id="cd00130">
    <property type="entry name" value="PAS"/>
    <property type="match status" value="2"/>
</dbReference>
<accession>A0A1V0B360</accession>
<evidence type="ECO:0000256" key="4">
    <source>
        <dbReference type="ARBA" id="ARBA00022636"/>
    </source>
</evidence>
<evidence type="ECO:0000256" key="1">
    <source>
        <dbReference type="ARBA" id="ARBA00001946"/>
    </source>
</evidence>
<dbReference type="Gene3D" id="3.30.70.270">
    <property type="match status" value="1"/>
</dbReference>
<dbReference type="SMART" id="SM00091">
    <property type="entry name" value="PAS"/>
    <property type="match status" value="2"/>
</dbReference>
<feature type="domain" description="PAC" evidence="8">
    <location>
        <begin position="155"/>
        <end position="207"/>
    </location>
</feature>
<reference evidence="11 12" key="1">
    <citation type="submission" date="2017-03" db="EMBL/GenBank/DDBJ databases">
        <title>Complete genome sequence of the novel DNRA strain Pseudomonas sp. S-6-2 isolated from Chinese polluted river sediment. Journal of Biotechnology.</title>
        <authorList>
            <person name="Li J."/>
            <person name="Xiang F."/>
            <person name="Wang L."/>
            <person name="Xi L."/>
            <person name="Liu J."/>
        </authorList>
    </citation>
    <scope>NUCLEOTIDE SEQUENCE [LARGE SCALE GENOMIC DNA]</scope>
    <source>
        <strain evidence="11 12">S-6-2</strain>
    </source>
</reference>
<evidence type="ECO:0000259" key="7">
    <source>
        <dbReference type="PROSITE" id="PS50112"/>
    </source>
</evidence>
<feature type="domain" description="PAS" evidence="7">
    <location>
        <begin position="204"/>
        <end position="250"/>
    </location>
</feature>
<evidence type="ECO:0000256" key="6">
    <source>
        <dbReference type="SAM" id="Phobius"/>
    </source>
</evidence>